<feature type="compositionally biased region" description="Low complexity" evidence="1">
    <location>
        <begin position="532"/>
        <end position="541"/>
    </location>
</feature>
<evidence type="ECO:0000313" key="2">
    <source>
        <dbReference type="EMBL" id="KAL3423796.1"/>
    </source>
</evidence>
<protein>
    <submittedName>
        <fullName evidence="2">Uncharacterized protein</fullName>
    </submittedName>
</protein>
<gene>
    <name evidence="2" type="ORF">PVAG01_05543</name>
</gene>
<sequence length="610" mass="66742">MFLHSGASFHGHEYSVPAPSSSQSRARSVPKRPLLRPTFSTPVTRAATIYENPIPTILQRQRPISDYRPKNTTIENIVRFQEPDGDTMSEDARSVANSETSETTAGGGRRRRRTVRSSTALHLAHPAPTLATQKQKLIHVRPKLLLQLQQLSPGSRPKPVIDVLPSFVIIPRLLKKFPRMFRGRCELGANDVMVVRSEDYDAFDQESSEGPDSDEEGLASRDLLAVICQVAKAEDGSQGGAEITLKDGTIWKASPMARGSFEFTSTNLAGQRTTARWVRKALPPSNNDEPATGLPEYKFNFSMIDPNSRRHPIMATITQKTLDIPDFYTSVSASAGTFPPPSPLPAGYGLADHQAIDEDITIERTVKAIDETTKALIQVTGVWIALRENWSPYFRYSEPCIGASTTPRNISHGRVRSLSYTPDASRLILNGSSSPDSPKSTFGPTGKILKKSQTKCLMGTGSPPNPSHSVPKRSVSAGTAFMQRAAARKGTTAPSTVASDSEGEHQRPQHAATDPTTSGNHTLTPTIQLPASPTTSPDSPTKVPRRKSALFPSTRSKHLSLEAEAPRVSFDVVDIKKLSDYGERRKDSRWRTFTGLFRRGSRKVTSTGEI</sequence>
<evidence type="ECO:0000256" key="1">
    <source>
        <dbReference type="SAM" id="MobiDB-lite"/>
    </source>
</evidence>
<feature type="region of interest" description="Disordered" evidence="1">
    <location>
        <begin position="426"/>
        <end position="447"/>
    </location>
</feature>
<organism evidence="2 3">
    <name type="scientific">Phlyctema vagabunda</name>
    <dbReference type="NCBI Taxonomy" id="108571"/>
    <lineage>
        <taxon>Eukaryota</taxon>
        <taxon>Fungi</taxon>
        <taxon>Dikarya</taxon>
        <taxon>Ascomycota</taxon>
        <taxon>Pezizomycotina</taxon>
        <taxon>Leotiomycetes</taxon>
        <taxon>Helotiales</taxon>
        <taxon>Dermateaceae</taxon>
        <taxon>Phlyctema</taxon>
    </lineage>
</organism>
<feature type="compositionally biased region" description="Polar residues" evidence="1">
    <location>
        <begin position="430"/>
        <end position="443"/>
    </location>
</feature>
<dbReference type="EMBL" id="JBFCZG010000004">
    <property type="protein sequence ID" value="KAL3423796.1"/>
    <property type="molecule type" value="Genomic_DNA"/>
</dbReference>
<feature type="region of interest" description="Disordered" evidence="1">
    <location>
        <begin position="1"/>
        <end position="37"/>
    </location>
</feature>
<feature type="region of interest" description="Disordered" evidence="1">
    <location>
        <begin position="455"/>
        <end position="474"/>
    </location>
</feature>
<proteinExistence type="predicted"/>
<feature type="region of interest" description="Disordered" evidence="1">
    <location>
        <begin position="83"/>
        <end position="113"/>
    </location>
</feature>
<comment type="caution">
    <text evidence="2">The sequence shown here is derived from an EMBL/GenBank/DDBJ whole genome shotgun (WGS) entry which is preliminary data.</text>
</comment>
<feature type="compositionally biased region" description="Low complexity" evidence="1">
    <location>
        <begin position="15"/>
        <end position="27"/>
    </location>
</feature>
<accession>A0ABR4PKC6</accession>
<feature type="compositionally biased region" description="Polar residues" evidence="1">
    <location>
        <begin position="514"/>
        <end position="531"/>
    </location>
</feature>
<name>A0ABR4PKC6_9HELO</name>
<evidence type="ECO:0000313" key="3">
    <source>
        <dbReference type="Proteomes" id="UP001629113"/>
    </source>
</evidence>
<keyword evidence="3" id="KW-1185">Reference proteome</keyword>
<dbReference type="Proteomes" id="UP001629113">
    <property type="component" value="Unassembled WGS sequence"/>
</dbReference>
<feature type="region of interest" description="Disordered" evidence="1">
    <location>
        <begin position="485"/>
        <end position="554"/>
    </location>
</feature>
<reference evidence="2 3" key="1">
    <citation type="submission" date="2024-06" db="EMBL/GenBank/DDBJ databases">
        <title>Complete genome of Phlyctema vagabunda strain 19-DSS-EL-015.</title>
        <authorList>
            <person name="Fiorenzani C."/>
        </authorList>
    </citation>
    <scope>NUCLEOTIDE SEQUENCE [LARGE SCALE GENOMIC DNA]</scope>
    <source>
        <strain evidence="2 3">19-DSS-EL-015</strain>
    </source>
</reference>